<dbReference type="InterPro" id="IPR014729">
    <property type="entry name" value="Rossmann-like_a/b/a_fold"/>
</dbReference>
<evidence type="ECO:0000256" key="1">
    <source>
        <dbReference type="ARBA" id="ARBA00008791"/>
    </source>
</evidence>
<dbReference type="Pfam" id="PF00582">
    <property type="entry name" value="Usp"/>
    <property type="match status" value="1"/>
</dbReference>
<feature type="domain" description="UspA" evidence="2">
    <location>
        <begin position="14"/>
        <end position="154"/>
    </location>
</feature>
<dbReference type="STRING" id="1007676.ABM34_06985"/>
<gene>
    <name evidence="3" type="ORF">ABM34_06985</name>
</gene>
<dbReference type="OrthoDB" id="2306777at2"/>
<dbReference type="InterPro" id="IPR006016">
    <property type="entry name" value="UspA"/>
</dbReference>
<dbReference type="RefSeq" id="WP_048704536.1">
    <property type="nucleotide sequence ID" value="NZ_CP012034.1"/>
</dbReference>
<dbReference type="KEGG" id="lgn:ABM34_06985"/>
<dbReference type="SUPFAM" id="SSF52402">
    <property type="entry name" value="Adenine nucleotide alpha hydrolases-like"/>
    <property type="match status" value="1"/>
</dbReference>
<sequence>MDELKGYKVTKIEYDRILICVDSDDFVSSKNAFNYACSLAKHYNAKLGIVSVLETGDLNIFQSLDKDTLSERRNEIKELLETYGEKAKTYGVEDIHLMVTEGNPGHVIVEQVIPKFEPDLVIVGVEEKNRNRNTIGSQAARIVNDSKVSVSVIR</sequence>
<dbReference type="Gene3D" id="3.40.50.620">
    <property type="entry name" value="HUPs"/>
    <property type="match status" value="1"/>
</dbReference>
<dbReference type="CDD" id="cd00293">
    <property type="entry name" value="USP-like"/>
    <property type="match status" value="1"/>
</dbReference>
<organism evidence="3 4">
    <name type="scientific">Companilactobacillus ginsenosidimutans</name>
    <dbReference type="NCBI Taxonomy" id="1007676"/>
    <lineage>
        <taxon>Bacteria</taxon>
        <taxon>Bacillati</taxon>
        <taxon>Bacillota</taxon>
        <taxon>Bacilli</taxon>
        <taxon>Lactobacillales</taxon>
        <taxon>Lactobacillaceae</taxon>
        <taxon>Companilactobacillus</taxon>
    </lineage>
</organism>
<evidence type="ECO:0000313" key="3">
    <source>
        <dbReference type="EMBL" id="AKP67307.1"/>
    </source>
</evidence>
<name>A0A0H4QH79_9LACO</name>
<dbReference type="AlphaFoldDB" id="A0A0H4QH79"/>
<proteinExistence type="inferred from homology"/>
<keyword evidence="4" id="KW-1185">Reference proteome</keyword>
<dbReference type="PANTHER" id="PTHR46268:SF6">
    <property type="entry name" value="UNIVERSAL STRESS PROTEIN UP12"/>
    <property type="match status" value="1"/>
</dbReference>
<dbReference type="PATRIC" id="fig|1007676.4.peg.1401"/>
<dbReference type="PANTHER" id="PTHR46268">
    <property type="entry name" value="STRESS RESPONSE PROTEIN NHAX"/>
    <property type="match status" value="1"/>
</dbReference>
<evidence type="ECO:0000259" key="2">
    <source>
        <dbReference type="Pfam" id="PF00582"/>
    </source>
</evidence>
<reference evidence="4" key="1">
    <citation type="submission" date="2015-07" db="EMBL/GenBank/DDBJ databases">
        <title>Lactobacillus ginsenosidimutans/EMML 3141/ whole genome sequencing.</title>
        <authorList>
            <person name="Kim M.K."/>
            <person name="Im W.-T."/>
            <person name="Srinivasan S."/>
            <person name="Lee J.-J."/>
        </authorList>
    </citation>
    <scope>NUCLEOTIDE SEQUENCE [LARGE SCALE GENOMIC DNA]</scope>
    <source>
        <strain evidence="4">EMML 3041</strain>
    </source>
</reference>
<dbReference type="Proteomes" id="UP000036106">
    <property type="component" value="Chromosome"/>
</dbReference>
<comment type="similarity">
    <text evidence="1">Belongs to the universal stress protein A family.</text>
</comment>
<protein>
    <submittedName>
        <fullName evidence="3">Universal stress protein UspA</fullName>
    </submittedName>
</protein>
<dbReference type="EMBL" id="CP012034">
    <property type="protein sequence ID" value="AKP67307.1"/>
    <property type="molecule type" value="Genomic_DNA"/>
</dbReference>
<accession>A0A0H4QH79</accession>
<evidence type="ECO:0000313" key="4">
    <source>
        <dbReference type="Proteomes" id="UP000036106"/>
    </source>
</evidence>